<dbReference type="Proteomes" id="UP000559256">
    <property type="component" value="Unassembled WGS sequence"/>
</dbReference>
<dbReference type="PANTHER" id="PTHR46082:SF11">
    <property type="entry name" value="AAA+ ATPASE DOMAIN-CONTAINING PROTEIN-RELATED"/>
    <property type="match status" value="1"/>
</dbReference>
<sequence length="1119" mass="124738">MPSKTLKKALHAIKKKMKKIKMPSKKLKKALRAIKMKMKRQAKKQDISEQSAEGTSQSNDFQTTTSVQDRHHQVGVPDNARTEINILAGTQNVSVKNSQFIVVGHDQHNITNNYYGNQEKTRFVKLINPPLLNNSFYKTENDKHDVLQCPAPSQYFTGRKDILQKLSEIFAADAPPMLRVVTLVAKGGTGKTQVVLKFVSEQTSRFSNIWFFDATSKATLETDFKKLAKAADIGDGINDVKDLLGRNCKDSLLIFDSADDPDIYLNDYIPSCNHGNVIITSRLADTRHMASSGHDIGFNDLEKEDAIELLLQHAHEDKSATTYELGSSIVDTLECYALAISTAGAYIHTTPSCKLSDYLARFKKKQGELIKYRMKSLDSYQRTVFSAFQLSFEKLKSRTQCLLQICAFLHHKAIPIQLFQRAAAFDGEDLDPGEQPPAMAKMEEFLSLFEDDDSWEESVDELCQFSLASYDNGTKVLSLHSVIHACSHETVNVKDSEQDVAFLLIGRATPLGFVEADYQFRKQLWVHASYMAGKNMPTVHVQICVAQILRDAGMWAQVEQLEEQVVGLCKEVLGERHPSTLTSMSNLAWTYESRGKWEAAEQLGEQVVGLKKEVLGERHPHTLTSMSSLAFIYKSCGKLEAAEQLGEQVVGLSKEVLGECHPSTLTSMSNLASNYQSCGKWEAAEQLGEQVVGLSKEVLGERHPSTLTFMCNLSWTYNSCGKWEAAEQLGEQVVGLSKEVLGERHPSTLIPMSNLAMAYESCGKWEAAEQLGEQVVGLSKEVLGECHPTTLTSMSNLAWTYESRGKWEAAEQLGEQVVGLKKEVLGERHPSTLTSMSNLASTYMSLGKWEAAEQLGEQVVGLSKEVLGERHPSTLTSMSNFAWTYKSCGKWEAAEQLEEQVVGLSKEVLGEHHPNTLTFMSNLAWTYNSCGKLEAAEQLGEQVIGLKKEVLGERHPSTLTSMSNLASTYMSLGKWEAAEQLGEQVAGLRKEVLGECHPKTLASMNNLAWTYERHGKWEAAEQLGEQVVGLIKEVLGEHHPNTLTSMSNLASIYRSRGKWEAAEQLGEQVVGLRKEVLRERHPDTLTSMNNLALTYESCGKWEAAKQLREHWALLEQEEE</sequence>
<gene>
    <name evidence="2" type="ORF">D9758_006875</name>
</gene>
<dbReference type="InterPro" id="IPR011990">
    <property type="entry name" value="TPR-like_helical_dom_sf"/>
</dbReference>
<dbReference type="OrthoDB" id="3259098at2759"/>
<dbReference type="InterPro" id="IPR027417">
    <property type="entry name" value="P-loop_NTPase"/>
</dbReference>
<name>A0A8H5GSM7_9AGAR</name>
<organism evidence="2 3">
    <name type="scientific">Tetrapyrgos nigripes</name>
    <dbReference type="NCBI Taxonomy" id="182062"/>
    <lineage>
        <taxon>Eukaryota</taxon>
        <taxon>Fungi</taxon>
        <taxon>Dikarya</taxon>
        <taxon>Basidiomycota</taxon>
        <taxon>Agaricomycotina</taxon>
        <taxon>Agaricomycetes</taxon>
        <taxon>Agaricomycetidae</taxon>
        <taxon>Agaricales</taxon>
        <taxon>Marasmiineae</taxon>
        <taxon>Marasmiaceae</taxon>
        <taxon>Tetrapyrgos</taxon>
    </lineage>
</organism>
<dbReference type="PRINTS" id="PR00381">
    <property type="entry name" value="KINESINLIGHT"/>
</dbReference>
<reference evidence="2 3" key="1">
    <citation type="journal article" date="2020" name="ISME J.">
        <title>Uncovering the hidden diversity of litter-decomposition mechanisms in mushroom-forming fungi.</title>
        <authorList>
            <person name="Floudas D."/>
            <person name="Bentzer J."/>
            <person name="Ahren D."/>
            <person name="Johansson T."/>
            <person name="Persson P."/>
            <person name="Tunlid A."/>
        </authorList>
    </citation>
    <scope>NUCLEOTIDE SEQUENCE [LARGE SCALE GENOMIC DNA]</scope>
    <source>
        <strain evidence="2 3">CBS 291.85</strain>
    </source>
</reference>
<accession>A0A8H5GSM7</accession>
<comment type="caution">
    <text evidence="2">The sequence shown here is derived from an EMBL/GenBank/DDBJ whole genome shotgun (WGS) entry which is preliminary data.</text>
</comment>
<keyword evidence="3" id="KW-1185">Reference proteome</keyword>
<evidence type="ECO:0000313" key="2">
    <source>
        <dbReference type="EMBL" id="KAF5370273.1"/>
    </source>
</evidence>
<dbReference type="InterPro" id="IPR053137">
    <property type="entry name" value="NLR-like"/>
</dbReference>
<feature type="region of interest" description="Disordered" evidence="1">
    <location>
        <begin position="34"/>
        <end position="71"/>
    </location>
</feature>
<evidence type="ECO:0000313" key="3">
    <source>
        <dbReference type="Proteomes" id="UP000559256"/>
    </source>
</evidence>
<dbReference type="EMBL" id="JAACJM010000011">
    <property type="protein sequence ID" value="KAF5370273.1"/>
    <property type="molecule type" value="Genomic_DNA"/>
</dbReference>
<dbReference type="SMART" id="SM00028">
    <property type="entry name" value="TPR"/>
    <property type="match status" value="10"/>
</dbReference>
<dbReference type="PANTHER" id="PTHR46082">
    <property type="entry name" value="ATP/GTP-BINDING PROTEIN-RELATED"/>
    <property type="match status" value="1"/>
</dbReference>
<dbReference type="Gene3D" id="1.25.40.10">
    <property type="entry name" value="Tetratricopeptide repeat domain"/>
    <property type="match status" value="3"/>
</dbReference>
<feature type="compositionally biased region" description="Polar residues" evidence="1">
    <location>
        <begin position="48"/>
        <end position="67"/>
    </location>
</feature>
<dbReference type="InterPro" id="IPR019734">
    <property type="entry name" value="TPR_rpt"/>
</dbReference>
<dbReference type="AlphaFoldDB" id="A0A8H5GSM7"/>
<protein>
    <recommendedName>
        <fullName evidence="4">TPR-like protein</fullName>
    </recommendedName>
</protein>
<dbReference type="Gene3D" id="3.40.50.300">
    <property type="entry name" value="P-loop containing nucleotide triphosphate hydrolases"/>
    <property type="match status" value="1"/>
</dbReference>
<proteinExistence type="predicted"/>
<dbReference type="SUPFAM" id="SSF52540">
    <property type="entry name" value="P-loop containing nucleoside triphosphate hydrolases"/>
    <property type="match status" value="1"/>
</dbReference>
<dbReference type="Pfam" id="PF13424">
    <property type="entry name" value="TPR_12"/>
    <property type="match status" value="4"/>
</dbReference>
<dbReference type="Pfam" id="PF13374">
    <property type="entry name" value="TPR_10"/>
    <property type="match status" value="5"/>
</dbReference>
<dbReference type="SUPFAM" id="SSF48452">
    <property type="entry name" value="TPR-like"/>
    <property type="match status" value="5"/>
</dbReference>
<evidence type="ECO:0000256" key="1">
    <source>
        <dbReference type="SAM" id="MobiDB-lite"/>
    </source>
</evidence>
<evidence type="ECO:0008006" key="4">
    <source>
        <dbReference type="Google" id="ProtNLM"/>
    </source>
</evidence>